<dbReference type="GO" id="GO:0000124">
    <property type="term" value="C:SAGA complex"/>
    <property type="evidence" value="ECO:0007669"/>
    <property type="project" value="EnsemblFungi"/>
</dbReference>
<evidence type="ECO:0000256" key="4">
    <source>
        <dbReference type="ARBA" id="ARBA00023163"/>
    </source>
</evidence>
<dbReference type="Proteomes" id="UP000002866">
    <property type="component" value="Chromosome 8"/>
</dbReference>
<feature type="region of interest" description="Disordered" evidence="6">
    <location>
        <begin position="611"/>
        <end position="641"/>
    </location>
</feature>
<dbReference type="InterPro" id="IPR019340">
    <property type="entry name" value="Histone_AcTrfase_su3"/>
</dbReference>
<comment type="similarity">
    <text evidence="2">Belongs to the NGG1 family.</text>
</comment>
<feature type="compositionally biased region" description="Basic and acidic residues" evidence="6">
    <location>
        <begin position="136"/>
        <end position="145"/>
    </location>
</feature>
<feature type="compositionally biased region" description="Polar residues" evidence="6">
    <location>
        <begin position="314"/>
        <end position="362"/>
    </location>
</feature>
<dbReference type="KEGG" id="tbl:TBLA_0H03120"/>
<name>I2H891_HENB6</name>
<dbReference type="GO" id="GO:0004402">
    <property type="term" value="F:histone acetyltransferase activity"/>
    <property type="evidence" value="ECO:0007669"/>
    <property type="project" value="EnsemblFungi"/>
</dbReference>
<dbReference type="HOGENOM" id="CLU_016102_1_0_1"/>
<evidence type="ECO:0000313" key="8">
    <source>
        <dbReference type="Proteomes" id="UP000002866"/>
    </source>
</evidence>
<dbReference type="InParanoid" id="I2H891"/>
<protein>
    <submittedName>
        <fullName evidence="7">Uncharacterized protein</fullName>
    </submittedName>
</protein>
<keyword evidence="8" id="KW-1185">Reference proteome</keyword>
<feature type="compositionally biased region" description="Basic and acidic residues" evidence="6">
    <location>
        <begin position="377"/>
        <end position="390"/>
    </location>
</feature>
<evidence type="ECO:0000256" key="1">
    <source>
        <dbReference type="ARBA" id="ARBA00004123"/>
    </source>
</evidence>
<dbReference type="GO" id="GO:0003713">
    <property type="term" value="F:transcription coactivator activity"/>
    <property type="evidence" value="ECO:0007669"/>
    <property type="project" value="TreeGrafter"/>
</dbReference>
<dbReference type="GeneID" id="14497750"/>
<dbReference type="AlphaFoldDB" id="I2H891"/>
<feature type="compositionally biased region" description="Acidic residues" evidence="6">
    <location>
        <begin position="462"/>
        <end position="473"/>
    </location>
</feature>
<dbReference type="GO" id="GO:0046695">
    <property type="term" value="C:SLIK (SAGA-like) complex"/>
    <property type="evidence" value="ECO:0007669"/>
    <property type="project" value="EnsemblFungi"/>
</dbReference>
<comment type="subcellular location">
    <subcellularLocation>
        <location evidence="1">Nucleus</location>
    </subcellularLocation>
</comment>
<dbReference type="Pfam" id="PF10198">
    <property type="entry name" value="Ada3"/>
    <property type="match status" value="1"/>
</dbReference>
<evidence type="ECO:0000313" key="7">
    <source>
        <dbReference type="EMBL" id="CCH62593.1"/>
    </source>
</evidence>
<dbReference type="PANTHER" id="PTHR13556:SF2">
    <property type="entry name" value="TRANSCRIPTIONAL ADAPTER 3"/>
    <property type="match status" value="1"/>
</dbReference>
<keyword evidence="5" id="KW-0539">Nucleus</keyword>
<dbReference type="GO" id="GO:0005634">
    <property type="term" value="C:nucleus"/>
    <property type="evidence" value="ECO:0007669"/>
    <property type="project" value="UniProtKB-SubCell"/>
</dbReference>
<dbReference type="OMA" id="ETESISC"/>
<keyword evidence="3" id="KW-0805">Transcription regulation</keyword>
<evidence type="ECO:0000256" key="5">
    <source>
        <dbReference type="ARBA" id="ARBA00023242"/>
    </source>
</evidence>
<feature type="region of interest" description="Disordered" evidence="6">
    <location>
        <begin position="136"/>
        <end position="184"/>
    </location>
</feature>
<dbReference type="GO" id="GO:0140671">
    <property type="term" value="C:ADA complex"/>
    <property type="evidence" value="ECO:0007669"/>
    <property type="project" value="EnsemblFungi"/>
</dbReference>
<proteinExistence type="inferred from homology"/>
<feature type="compositionally biased region" description="Polar residues" evidence="6">
    <location>
        <begin position="10"/>
        <end position="21"/>
    </location>
</feature>
<feature type="region of interest" description="Disordered" evidence="6">
    <location>
        <begin position="1"/>
        <end position="21"/>
    </location>
</feature>
<dbReference type="eggNOG" id="KOG4191">
    <property type="taxonomic scope" value="Eukaryota"/>
</dbReference>
<dbReference type="STRING" id="1071380.I2H891"/>
<accession>I2H891</accession>
<evidence type="ECO:0000256" key="3">
    <source>
        <dbReference type="ARBA" id="ARBA00023015"/>
    </source>
</evidence>
<sequence>MSQQKRKNHLTGQNSVNADNMQINEQQADIGKSSKKIEQPNLFNENDSDILIESIIDLTNNTENPELDTLSRLEKKLELLQVLLKNVSKSDSTFILELESQRDVLQPKLSSENNNIGKIEKNDEFTKSNIEENEAIKEKNAKNNEDALEQNNVKNTENEVEEEDKQKKSMSPEEVARMENDPSVQNPKAEFVVSQTLPAAAAALGLFNESSLAATGEEALRKKYAVASYPARDLKETLPGPIPDGDFTGPKPTNQIQFATFLASVEPYYKPFADEDLRFLQESNILPSELKNSQNYDPDVTPYIIPKLGIPQSQPINNGHSTSSFNNGTSSINDLKNKSANQSNVTSAVTGNSELVVNSNTKNADKASKSSNTVVATEKESIANLRKDSLPHGNYTTDMDESVLESENKVSCGPLVSRLLAAVMHVPSTSEQNWKVQGKLETSSSVAVTPLNGTSPVKKEDDDGDHDMEQDLADDETNPNLALEHGFESLFAKVPQPGRGWPNSLNMDYQTLDDRLQNELKYVGIYLNLPRDENGHQREIDWVSGREDDEISAELRSLQKVLKQVSHRTKKRKKILQPIVKKRLAWQEYWNIKEDLDKQLDQAYIKRIRVPKKRKKHHSSTPNTTTHPSISHMAQQKAANSSLKSLIDKRSRWINKIGPLFDKEEVMLRIAKESIFSNMDEPEEEEDEEPYI</sequence>
<dbReference type="RefSeq" id="XP_004182112.1">
    <property type="nucleotide sequence ID" value="XM_004182064.1"/>
</dbReference>
<evidence type="ECO:0000256" key="2">
    <source>
        <dbReference type="ARBA" id="ARBA00005330"/>
    </source>
</evidence>
<feature type="region of interest" description="Disordered" evidence="6">
    <location>
        <begin position="447"/>
        <end position="473"/>
    </location>
</feature>
<dbReference type="OrthoDB" id="1232at2759"/>
<feature type="region of interest" description="Disordered" evidence="6">
    <location>
        <begin position="314"/>
        <end position="394"/>
    </location>
</feature>
<dbReference type="PANTHER" id="PTHR13556">
    <property type="entry name" value="TRANSCRIPTIONAL ADAPTER 3-RELATED"/>
    <property type="match status" value="1"/>
</dbReference>
<organism evidence="7 8">
    <name type="scientific">Henningerozyma blattae (strain ATCC 34711 / CBS 6284 / DSM 70876 / NBRC 10599 / NRRL Y-10934 / UCD 77-7)</name>
    <name type="common">Yeast</name>
    <name type="synonym">Tetrapisispora blattae</name>
    <dbReference type="NCBI Taxonomy" id="1071380"/>
    <lineage>
        <taxon>Eukaryota</taxon>
        <taxon>Fungi</taxon>
        <taxon>Dikarya</taxon>
        <taxon>Ascomycota</taxon>
        <taxon>Saccharomycotina</taxon>
        <taxon>Saccharomycetes</taxon>
        <taxon>Saccharomycetales</taxon>
        <taxon>Saccharomycetaceae</taxon>
        <taxon>Henningerozyma</taxon>
    </lineage>
</organism>
<evidence type="ECO:0000256" key="6">
    <source>
        <dbReference type="SAM" id="MobiDB-lite"/>
    </source>
</evidence>
<feature type="compositionally biased region" description="Basic and acidic residues" evidence="6">
    <location>
        <begin position="164"/>
        <end position="180"/>
    </location>
</feature>
<dbReference type="GO" id="GO:0006357">
    <property type="term" value="P:regulation of transcription by RNA polymerase II"/>
    <property type="evidence" value="ECO:0007669"/>
    <property type="project" value="EnsemblFungi"/>
</dbReference>
<feature type="compositionally biased region" description="Low complexity" evidence="6">
    <location>
        <begin position="620"/>
        <end position="632"/>
    </location>
</feature>
<dbReference type="EMBL" id="HE806323">
    <property type="protein sequence ID" value="CCH62593.1"/>
    <property type="molecule type" value="Genomic_DNA"/>
</dbReference>
<reference evidence="7 8" key="1">
    <citation type="journal article" date="2011" name="Proc. Natl. Acad. Sci. U.S.A.">
        <title>Evolutionary erosion of yeast sex chromosomes by mating-type switching accidents.</title>
        <authorList>
            <person name="Gordon J.L."/>
            <person name="Armisen D."/>
            <person name="Proux-Wera E."/>
            <person name="Oheigeartaigh S.S."/>
            <person name="Byrne K.P."/>
            <person name="Wolfe K.H."/>
        </authorList>
    </citation>
    <scope>NUCLEOTIDE SEQUENCE [LARGE SCALE GENOMIC DNA]</scope>
    <source>
        <strain evidence="8">ATCC 34711 / CBS 6284 / DSM 70876 / NBRC 10599 / NRRL Y-10934 / UCD 77-7</strain>
    </source>
</reference>
<gene>
    <name evidence="7" type="primary">TBLA0H03120</name>
    <name evidence="7" type="ORF">TBLA_0H03120</name>
</gene>
<dbReference type="FunCoup" id="I2H891">
    <property type="interactions" value="468"/>
</dbReference>
<keyword evidence="4" id="KW-0804">Transcription</keyword>